<dbReference type="GO" id="GO:0000976">
    <property type="term" value="F:transcription cis-regulatory region binding"/>
    <property type="evidence" value="ECO:0007669"/>
    <property type="project" value="TreeGrafter"/>
</dbReference>
<keyword evidence="1 5" id="KW-0597">Phosphoprotein</keyword>
<feature type="domain" description="Response regulatory" evidence="8">
    <location>
        <begin position="10"/>
        <end position="123"/>
    </location>
</feature>
<sequence>MWGFHVQDLHALVVEDDPDISSALVETLEGAGFRVTSARDGRAAVDVAAADPPDLVTLDLTLPHMDGIEVCRRIRETSDCYIVIVSARSDEVDKLIGLEVGADDFVLKPFSPRELRARVAALFRRPRTAMGGDDGAASAPHVPSPSQPADEPTTIACGAGLVINSARREVQIDGTIVELTRIEYDVLEYLATHLSRVCTREEMVLAIWSSALTHDHHLVDVHVANLRGKLRRHSDATWIHTIRGIGYRMDREDQPQDRRAGGGPYLVARIDSEDWARGLDF</sequence>
<dbReference type="Pfam" id="PF00486">
    <property type="entry name" value="Trans_reg_C"/>
    <property type="match status" value="1"/>
</dbReference>
<dbReference type="InterPro" id="IPR001789">
    <property type="entry name" value="Sig_transdc_resp-reg_receiver"/>
</dbReference>
<dbReference type="InterPro" id="IPR001867">
    <property type="entry name" value="OmpR/PhoB-type_DNA-bd"/>
</dbReference>
<evidence type="ECO:0000256" key="2">
    <source>
        <dbReference type="ARBA" id="ARBA00023015"/>
    </source>
</evidence>
<feature type="region of interest" description="Disordered" evidence="7">
    <location>
        <begin position="130"/>
        <end position="150"/>
    </location>
</feature>
<dbReference type="RefSeq" id="WP_129477807.1">
    <property type="nucleotide sequence ID" value="NZ_SDWS01000007.1"/>
</dbReference>
<evidence type="ECO:0000256" key="3">
    <source>
        <dbReference type="ARBA" id="ARBA00023125"/>
    </source>
</evidence>
<dbReference type="PANTHER" id="PTHR48111:SF4">
    <property type="entry name" value="DNA-BINDING DUAL TRANSCRIPTIONAL REGULATOR OMPR"/>
    <property type="match status" value="1"/>
</dbReference>
<dbReference type="InterPro" id="IPR011006">
    <property type="entry name" value="CheY-like_superfamily"/>
</dbReference>
<evidence type="ECO:0000256" key="6">
    <source>
        <dbReference type="PROSITE-ProRule" id="PRU01091"/>
    </source>
</evidence>
<feature type="DNA-binding region" description="OmpR/PhoB-type" evidence="6">
    <location>
        <begin position="152"/>
        <end position="251"/>
    </location>
</feature>
<accession>A0A4Q2RLK8</accession>
<dbReference type="CDD" id="cd00383">
    <property type="entry name" value="trans_reg_C"/>
    <property type="match status" value="1"/>
</dbReference>
<reference evidence="10 11" key="1">
    <citation type="submission" date="2019-01" db="EMBL/GenBank/DDBJ databases">
        <title>Novel species of Nocardioides.</title>
        <authorList>
            <person name="Liu Q."/>
            <person name="Xin Y.-H."/>
        </authorList>
    </citation>
    <scope>NUCLEOTIDE SEQUENCE [LARGE SCALE GENOMIC DNA]</scope>
    <source>
        <strain evidence="10 11">HLT3-15</strain>
    </source>
</reference>
<feature type="modified residue" description="4-aspartylphosphate" evidence="5">
    <location>
        <position position="59"/>
    </location>
</feature>
<evidence type="ECO:0000256" key="7">
    <source>
        <dbReference type="SAM" id="MobiDB-lite"/>
    </source>
</evidence>
<dbReference type="SUPFAM" id="SSF52172">
    <property type="entry name" value="CheY-like"/>
    <property type="match status" value="1"/>
</dbReference>
<dbReference type="SMART" id="SM00448">
    <property type="entry name" value="REC"/>
    <property type="match status" value="1"/>
</dbReference>
<protein>
    <submittedName>
        <fullName evidence="10">Response regulator transcription factor</fullName>
    </submittedName>
</protein>
<dbReference type="EMBL" id="SDWS01000007">
    <property type="protein sequence ID" value="RYB89587.1"/>
    <property type="molecule type" value="Genomic_DNA"/>
</dbReference>
<keyword evidence="2" id="KW-0805">Transcription regulation</keyword>
<dbReference type="GO" id="GO:0006355">
    <property type="term" value="P:regulation of DNA-templated transcription"/>
    <property type="evidence" value="ECO:0007669"/>
    <property type="project" value="InterPro"/>
</dbReference>
<feature type="domain" description="OmpR/PhoB-type" evidence="9">
    <location>
        <begin position="152"/>
        <end position="251"/>
    </location>
</feature>
<evidence type="ECO:0000313" key="10">
    <source>
        <dbReference type="EMBL" id="RYB89587.1"/>
    </source>
</evidence>
<keyword evidence="3 6" id="KW-0238">DNA-binding</keyword>
<dbReference type="GO" id="GO:0032993">
    <property type="term" value="C:protein-DNA complex"/>
    <property type="evidence" value="ECO:0007669"/>
    <property type="project" value="TreeGrafter"/>
</dbReference>
<dbReference type="PANTHER" id="PTHR48111">
    <property type="entry name" value="REGULATOR OF RPOS"/>
    <property type="match status" value="1"/>
</dbReference>
<dbReference type="OrthoDB" id="5511894at2"/>
<dbReference type="Gene3D" id="6.10.250.690">
    <property type="match status" value="1"/>
</dbReference>
<dbReference type="AlphaFoldDB" id="A0A4Q2RLK8"/>
<proteinExistence type="predicted"/>
<dbReference type="InterPro" id="IPR039420">
    <property type="entry name" value="WalR-like"/>
</dbReference>
<evidence type="ECO:0000256" key="1">
    <source>
        <dbReference type="ARBA" id="ARBA00022553"/>
    </source>
</evidence>
<keyword evidence="11" id="KW-1185">Reference proteome</keyword>
<comment type="caution">
    <text evidence="10">The sequence shown here is derived from an EMBL/GenBank/DDBJ whole genome shotgun (WGS) entry which is preliminary data.</text>
</comment>
<dbReference type="PROSITE" id="PS50110">
    <property type="entry name" value="RESPONSE_REGULATORY"/>
    <property type="match status" value="1"/>
</dbReference>
<dbReference type="GO" id="GO:0000156">
    <property type="term" value="F:phosphorelay response regulator activity"/>
    <property type="evidence" value="ECO:0007669"/>
    <property type="project" value="TreeGrafter"/>
</dbReference>
<evidence type="ECO:0000313" key="11">
    <source>
        <dbReference type="Proteomes" id="UP000291838"/>
    </source>
</evidence>
<evidence type="ECO:0000259" key="9">
    <source>
        <dbReference type="PROSITE" id="PS51755"/>
    </source>
</evidence>
<dbReference type="Gene3D" id="1.10.10.10">
    <property type="entry name" value="Winged helix-like DNA-binding domain superfamily/Winged helix DNA-binding domain"/>
    <property type="match status" value="1"/>
</dbReference>
<name>A0A4Q2RLK8_9ACTN</name>
<evidence type="ECO:0000259" key="8">
    <source>
        <dbReference type="PROSITE" id="PS50110"/>
    </source>
</evidence>
<dbReference type="Pfam" id="PF00072">
    <property type="entry name" value="Response_reg"/>
    <property type="match status" value="1"/>
</dbReference>
<dbReference type="Gene3D" id="3.40.50.2300">
    <property type="match status" value="1"/>
</dbReference>
<dbReference type="GO" id="GO:0005829">
    <property type="term" value="C:cytosol"/>
    <property type="evidence" value="ECO:0007669"/>
    <property type="project" value="TreeGrafter"/>
</dbReference>
<dbReference type="PROSITE" id="PS51755">
    <property type="entry name" value="OMPR_PHOB"/>
    <property type="match status" value="1"/>
</dbReference>
<evidence type="ECO:0000256" key="5">
    <source>
        <dbReference type="PROSITE-ProRule" id="PRU00169"/>
    </source>
</evidence>
<dbReference type="Proteomes" id="UP000291838">
    <property type="component" value="Unassembled WGS sequence"/>
</dbReference>
<dbReference type="SUPFAM" id="SSF46894">
    <property type="entry name" value="C-terminal effector domain of the bipartite response regulators"/>
    <property type="match status" value="1"/>
</dbReference>
<gene>
    <name evidence="10" type="ORF">EUA06_15580</name>
</gene>
<dbReference type="SMART" id="SM00862">
    <property type="entry name" value="Trans_reg_C"/>
    <property type="match status" value="1"/>
</dbReference>
<keyword evidence="4" id="KW-0804">Transcription</keyword>
<evidence type="ECO:0000256" key="4">
    <source>
        <dbReference type="ARBA" id="ARBA00023163"/>
    </source>
</evidence>
<dbReference type="InterPro" id="IPR036388">
    <property type="entry name" value="WH-like_DNA-bd_sf"/>
</dbReference>
<organism evidence="10 11">
    <name type="scientific">Nocardioides glacieisoli</name>
    <dbReference type="NCBI Taxonomy" id="1168730"/>
    <lineage>
        <taxon>Bacteria</taxon>
        <taxon>Bacillati</taxon>
        <taxon>Actinomycetota</taxon>
        <taxon>Actinomycetes</taxon>
        <taxon>Propionibacteriales</taxon>
        <taxon>Nocardioidaceae</taxon>
        <taxon>Nocardioides</taxon>
    </lineage>
</organism>
<dbReference type="InterPro" id="IPR016032">
    <property type="entry name" value="Sig_transdc_resp-reg_C-effctor"/>
</dbReference>